<keyword evidence="3" id="KW-1185">Reference proteome</keyword>
<comment type="caution">
    <text evidence="2">The sequence shown here is derived from an EMBL/GenBank/DDBJ whole genome shotgun (WGS) entry which is preliminary data.</text>
</comment>
<reference evidence="2" key="1">
    <citation type="submission" date="2023-10" db="EMBL/GenBank/DDBJ databases">
        <authorList>
            <person name="Chen Y."/>
            <person name="Shah S."/>
            <person name="Dougan E. K."/>
            <person name="Thang M."/>
            <person name="Chan C."/>
        </authorList>
    </citation>
    <scope>NUCLEOTIDE SEQUENCE [LARGE SCALE GENOMIC DNA]</scope>
</reference>
<organism evidence="2 3">
    <name type="scientific">Prorocentrum cordatum</name>
    <dbReference type="NCBI Taxonomy" id="2364126"/>
    <lineage>
        <taxon>Eukaryota</taxon>
        <taxon>Sar</taxon>
        <taxon>Alveolata</taxon>
        <taxon>Dinophyceae</taxon>
        <taxon>Prorocentrales</taxon>
        <taxon>Prorocentraceae</taxon>
        <taxon>Prorocentrum</taxon>
    </lineage>
</organism>
<dbReference type="Proteomes" id="UP001189429">
    <property type="component" value="Unassembled WGS sequence"/>
</dbReference>
<feature type="non-terminal residue" evidence="2">
    <location>
        <position position="1"/>
    </location>
</feature>
<feature type="region of interest" description="Disordered" evidence="1">
    <location>
        <begin position="34"/>
        <end position="67"/>
    </location>
</feature>
<gene>
    <name evidence="2" type="ORF">PCOR1329_LOCUS31451</name>
</gene>
<protein>
    <submittedName>
        <fullName evidence="2">Uncharacterized protein</fullName>
    </submittedName>
</protein>
<proteinExistence type="predicted"/>
<evidence type="ECO:0000256" key="1">
    <source>
        <dbReference type="SAM" id="MobiDB-lite"/>
    </source>
</evidence>
<dbReference type="EMBL" id="CAUYUJ010012404">
    <property type="protein sequence ID" value="CAK0833884.1"/>
    <property type="molecule type" value="Genomic_DNA"/>
</dbReference>
<feature type="non-terminal residue" evidence="2">
    <location>
        <position position="114"/>
    </location>
</feature>
<name>A0ABN9SPT3_9DINO</name>
<evidence type="ECO:0000313" key="2">
    <source>
        <dbReference type="EMBL" id="CAK0833884.1"/>
    </source>
</evidence>
<evidence type="ECO:0000313" key="3">
    <source>
        <dbReference type="Proteomes" id="UP001189429"/>
    </source>
</evidence>
<accession>A0ABN9SPT3</accession>
<sequence>EGFEWWTFPWPLQLRAATDAEIQEAEPIRARLRDCSGKSRQRRVQGSDLVRSAEDPTPSGDDFAEHADSAMHGDFRSEFPVAAKSMDTSKEIAAAQSIVDRMTTEGNFDIDHFA</sequence>